<feature type="transmembrane region" description="Helical" evidence="2">
    <location>
        <begin position="999"/>
        <end position="1018"/>
    </location>
</feature>
<sequence>MTLLTKLSLANRVIVGLVTIVIVAFGLFATGSLKQELLPSVQQPGAVVVATYPGASPTSVERELTAPIEQLVRSVEGVTGITSDSRNGSASIQVKWDFGLDSEQVVADIRTAIGAAESTLPAGSTSEVYAGGSDDLPVMSLAVAADTEPADFAKRVESVVLPALRGIEGVRQVQLSGQHETQLVITMRPVDLAAKGVSAEEVGAAVEASSAVVAAGTSVSDGLALSIEVGSPVATVEELAGLPVQHRAGPFPLSAVADVELAPATMTTIARADGLPSLSLSLLKNPDANAVQLAHTIRDALPALERELGDGASFTIVFDQSPMVEQSIHDLSVEGGLGLLFAVLVILVFLLSLRSTIITAVSIPLSLLIAMIGLWIGDYSLNIFTLAALTVAVGRVVDDSIVVIENLKRRHIGVPMTTDSALAAVREVAGAVTASTITTVAVFLPIAFVGGTTGELFRPFAVTVTIALLASLVVSLTIVPVLAYWFMGARSRAETSSDDPQTRPLAEAPAPDSERAEEVTRLQRGYLPVLMAALRHPLISLGAAAVIFAGTIVAGGFLKMDYLGDLGGGDTLQVSQELPAGSSLETTSDAAARVESVLADTPGVASYLTTIGDGSSSSTASITVTLEDDAVSDDVAASITRAVKNRADVGTVDIGEPDAGFSAGGIQVAVRGDDPAALATGAAAVEAMLAELPGVGAATSDLAEEQAILKVDVDRTTAAGYGFTQEQVGTAISDMLRGTSLGSVVLEGTTREIVVRTQRAGTTPAEIAALPLPVSALQQAAAQKAASDRLTADQRAAAERARAEARSQSTRQESELRTARAEATAELARSIDQLAALSSAPLEVPTAEPATPEEQALERAALERAEQLAALEGAVAQARSAIASFDEQLVAMTTARSDAASQEAESERFTQAQEDLAEVRAAPILVQDVARVVDELAPATIVRVDGVRTVTVSAEPADEDLGAVSVAIRNGLDGLELPTGVSAELGGVAQAQEESFAQLGLAMLMAIALVYIVMVATFRSLVQPLILLVSVPFAATGAVAGLLVTGTPLGIPAMIGLLMLIGIVVTNAIVLIDLINAFRLRGDSVLDAVIHGSRLRLRPIIMTACATVFALLPMSLGLTGGGVFISQSLAIVVIGGLVSSTLLTLLLVPVLYSLLERRAERRHERRNERRHAKSAATPEAA</sequence>
<feature type="transmembrane region" description="Helical" evidence="2">
    <location>
        <begin position="12"/>
        <end position="33"/>
    </location>
</feature>
<dbReference type="SUPFAM" id="SSF82714">
    <property type="entry name" value="Multidrug efflux transporter AcrB TolC docking domain, DN and DC subdomains"/>
    <property type="match status" value="2"/>
</dbReference>
<dbReference type="Gene3D" id="3.30.70.1440">
    <property type="entry name" value="Multidrug efflux transporter AcrB pore domain"/>
    <property type="match status" value="1"/>
</dbReference>
<dbReference type="Gene3D" id="3.30.70.1430">
    <property type="entry name" value="Multidrug efflux transporter AcrB pore domain"/>
    <property type="match status" value="2"/>
</dbReference>
<evidence type="ECO:0000256" key="2">
    <source>
        <dbReference type="SAM" id="Phobius"/>
    </source>
</evidence>
<evidence type="ECO:0000313" key="4">
    <source>
        <dbReference type="Proteomes" id="UP000244729"/>
    </source>
</evidence>
<dbReference type="SUPFAM" id="SSF82693">
    <property type="entry name" value="Multidrug efflux transporter AcrB pore domain, PN1, PN2, PC1 and PC2 subdomains"/>
    <property type="match status" value="3"/>
</dbReference>
<dbReference type="SUPFAM" id="SSF82866">
    <property type="entry name" value="Multidrug efflux transporter AcrB transmembrane domain"/>
    <property type="match status" value="2"/>
</dbReference>
<keyword evidence="2" id="KW-0812">Transmembrane</keyword>
<dbReference type="RefSeq" id="WP_108594331.1">
    <property type="nucleotide sequence ID" value="NZ_CP028913.1"/>
</dbReference>
<reference evidence="3 4" key="1">
    <citation type="submission" date="2018-04" db="EMBL/GenBank/DDBJ databases">
        <authorList>
            <person name="Li J."/>
        </authorList>
    </citation>
    <scope>NUCLEOTIDE SEQUENCE [LARGE SCALE GENOMIC DNA]</scope>
    <source>
        <strain evidence="4">30A</strain>
    </source>
</reference>
<feature type="transmembrane region" description="Helical" evidence="2">
    <location>
        <begin position="357"/>
        <end position="377"/>
    </location>
</feature>
<dbReference type="Gene3D" id="3.30.2090.10">
    <property type="entry name" value="Multidrug efflux transporter AcrB TolC docking domain, DN and DC subdomains"/>
    <property type="match status" value="2"/>
</dbReference>
<feature type="transmembrane region" description="Helical" evidence="2">
    <location>
        <begin position="383"/>
        <end position="407"/>
    </location>
</feature>
<feature type="compositionally biased region" description="Basic and acidic residues" evidence="1">
    <location>
        <begin position="788"/>
        <end position="805"/>
    </location>
</feature>
<dbReference type="EMBL" id="CP028913">
    <property type="protein sequence ID" value="AWB94506.1"/>
    <property type="molecule type" value="Genomic_DNA"/>
</dbReference>
<accession>A0A2S0WT30</accession>
<dbReference type="Proteomes" id="UP000244729">
    <property type="component" value="Chromosome"/>
</dbReference>
<feature type="transmembrane region" description="Helical" evidence="2">
    <location>
        <begin position="331"/>
        <end position="350"/>
    </location>
</feature>
<feature type="region of interest" description="Disordered" evidence="1">
    <location>
        <begin position="494"/>
        <end position="517"/>
    </location>
</feature>
<gene>
    <name evidence="3" type="ORF">DCE93_01475</name>
</gene>
<keyword evidence="2" id="KW-0472">Membrane</keyword>
<dbReference type="InterPro" id="IPR001036">
    <property type="entry name" value="Acrflvin-R"/>
</dbReference>
<name>A0A2S0WT30_9MICO</name>
<dbReference type="Pfam" id="PF00873">
    <property type="entry name" value="ACR_tran"/>
    <property type="match status" value="2"/>
</dbReference>
<feature type="transmembrane region" description="Helical" evidence="2">
    <location>
        <begin position="1025"/>
        <end position="1045"/>
    </location>
</feature>
<feature type="transmembrane region" description="Helical" evidence="2">
    <location>
        <begin position="538"/>
        <end position="558"/>
    </location>
</feature>
<dbReference type="Gene3D" id="1.20.1640.10">
    <property type="entry name" value="Multidrug efflux transporter AcrB transmembrane domain"/>
    <property type="match status" value="3"/>
</dbReference>
<dbReference type="Gene3D" id="3.30.70.1320">
    <property type="entry name" value="Multidrug efflux transporter AcrB pore domain like"/>
    <property type="match status" value="1"/>
</dbReference>
<feature type="transmembrane region" description="Helical" evidence="2">
    <location>
        <begin position="428"/>
        <end position="448"/>
    </location>
</feature>
<keyword evidence="2" id="KW-1133">Transmembrane helix</keyword>
<feature type="transmembrane region" description="Helical" evidence="2">
    <location>
        <begin position="460"/>
        <end position="486"/>
    </location>
</feature>
<dbReference type="GO" id="GO:0005886">
    <property type="term" value="C:plasma membrane"/>
    <property type="evidence" value="ECO:0007669"/>
    <property type="project" value="TreeGrafter"/>
</dbReference>
<evidence type="ECO:0000313" key="3">
    <source>
        <dbReference type="EMBL" id="AWB94506.1"/>
    </source>
</evidence>
<evidence type="ECO:0000256" key="1">
    <source>
        <dbReference type="SAM" id="MobiDB-lite"/>
    </source>
</evidence>
<dbReference type="PANTHER" id="PTHR32063">
    <property type="match status" value="1"/>
</dbReference>
<dbReference type="AlphaFoldDB" id="A0A2S0WT30"/>
<protein>
    <submittedName>
        <fullName evidence="3">Uncharacterized protein</fullName>
    </submittedName>
</protein>
<feature type="transmembrane region" description="Helical" evidence="2">
    <location>
        <begin position="1131"/>
        <end position="1155"/>
    </location>
</feature>
<organism evidence="3 4">
    <name type="scientific">Agromyces badenianii</name>
    <dbReference type="NCBI Taxonomy" id="2080742"/>
    <lineage>
        <taxon>Bacteria</taxon>
        <taxon>Bacillati</taxon>
        <taxon>Actinomycetota</taxon>
        <taxon>Actinomycetes</taxon>
        <taxon>Micrococcales</taxon>
        <taxon>Microbacteriaceae</taxon>
        <taxon>Agromyces</taxon>
    </lineage>
</organism>
<feature type="transmembrane region" description="Helical" evidence="2">
    <location>
        <begin position="1099"/>
        <end position="1125"/>
    </location>
</feature>
<feature type="transmembrane region" description="Helical" evidence="2">
    <location>
        <begin position="1051"/>
        <end position="1078"/>
    </location>
</feature>
<dbReference type="PANTHER" id="PTHR32063:SF0">
    <property type="entry name" value="SWARMING MOTILITY PROTEIN SWRC"/>
    <property type="match status" value="1"/>
</dbReference>
<dbReference type="KEGG" id="agm:DCE93_01475"/>
<keyword evidence="4" id="KW-1185">Reference proteome</keyword>
<dbReference type="InterPro" id="IPR027463">
    <property type="entry name" value="AcrB_DN_DC_subdom"/>
</dbReference>
<feature type="region of interest" description="Disordered" evidence="1">
    <location>
        <begin position="788"/>
        <end position="823"/>
    </location>
</feature>
<dbReference type="PRINTS" id="PR00702">
    <property type="entry name" value="ACRIFLAVINRP"/>
</dbReference>
<proteinExistence type="predicted"/>
<dbReference type="GO" id="GO:0042910">
    <property type="term" value="F:xenobiotic transmembrane transporter activity"/>
    <property type="evidence" value="ECO:0007669"/>
    <property type="project" value="TreeGrafter"/>
</dbReference>